<proteinExistence type="predicted"/>
<evidence type="ECO:0000313" key="2">
    <source>
        <dbReference type="EMBL" id="CAL1270113.1"/>
    </source>
</evidence>
<evidence type="ECO:0000256" key="1">
    <source>
        <dbReference type="SAM" id="SignalP"/>
    </source>
</evidence>
<keyword evidence="1" id="KW-0732">Signal</keyword>
<accession>A0AAV1ZI35</accession>
<evidence type="ECO:0000313" key="3">
    <source>
        <dbReference type="Proteomes" id="UP001497382"/>
    </source>
</evidence>
<name>A0AAV1ZI35_9ARAC</name>
<organism evidence="2 3">
    <name type="scientific">Larinioides sclopetarius</name>
    <dbReference type="NCBI Taxonomy" id="280406"/>
    <lineage>
        <taxon>Eukaryota</taxon>
        <taxon>Metazoa</taxon>
        <taxon>Ecdysozoa</taxon>
        <taxon>Arthropoda</taxon>
        <taxon>Chelicerata</taxon>
        <taxon>Arachnida</taxon>
        <taxon>Araneae</taxon>
        <taxon>Araneomorphae</taxon>
        <taxon>Entelegynae</taxon>
        <taxon>Araneoidea</taxon>
        <taxon>Araneidae</taxon>
        <taxon>Larinioides</taxon>
    </lineage>
</organism>
<protein>
    <recommendedName>
        <fullName evidence="4">Secreted protein</fullName>
    </recommendedName>
</protein>
<dbReference type="EMBL" id="CAXIEN010000046">
    <property type="protein sequence ID" value="CAL1270113.1"/>
    <property type="molecule type" value="Genomic_DNA"/>
</dbReference>
<feature type="signal peptide" evidence="1">
    <location>
        <begin position="1"/>
        <end position="17"/>
    </location>
</feature>
<feature type="chain" id="PRO_5043685082" description="Secreted protein" evidence="1">
    <location>
        <begin position="18"/>
        <end position="238"/>
    </location>
</feature>
<sequence length="238" mass="26602">MKLAALIFSFMIAGSLACSDDHCKDPNLANELLAVRFLPSGKQLENLCPKVLTFLECEKEYFECQGQSLEELASSSDKTVASNANAMLGGISLVRDLCDEDSSFHHGYTESVECFRGYIANAGRMCHQDVARPLDDFFDVLYPSEDDITEGAFSEIRCLRETLELACVIDNLSDACGSVAQETAMTVLRKMKPALKQKICEGVENSAELKSRFLDFLEFDDEKRERVQGILDLIKRRK</sequence>
<dbReference type="Proteomes" id="UP001497382">
    <property type="component" value="Unassembled WGS sequence"/>
</dbReference>
<evidence type="ECO:0008006" key="4">
    <source>
        <dbReference type="Google" id="ProtNLM"/>
    </source>
</evidence>
<comment type="caution">
    <text evidence="2">The sequence shown here is derived from an EMBL/GenBank/DDBJ whole genome shotgun (WGS) entry which is preliminary data.</text>
</comment>
<dbReference type="PROSITE" id="PS51257">
    <property type="entry name" value="PROKAR_LIPOPROTEIN"/>
    <property type="match status" value="1"/>
</dbReference>
<dbReference type="AlphaFoldDB" id="A0AAV1ZI35"/>
<keyword evidence="3" id="KW-1185">Reference proteome</keyword>
<reference evidence="2 3" key="1">
    <citation type="submission" date="2024-04" db="EMBL/GenBank/DDBJ databases">
        <authorList>
            <person name="Rising A."/>
            <person name="Reimegard J."/>
            <person name="Sonavane S."/>
            <person name="Akerstrom W."/>
            <person name="Nylinder S."/>
            <person name="Hedman E."/>
            <person name="Kallberg Y."/>
        </authorList>
    </citation>
    <scope>NUCLEOTIDE SEQUENCE [LARGE SCALE GENOMIC DNA]</scope>
</reference>
<gene>
    <name evidence="2" type="ORF">LARSCL_LOCUS5113</name>
</gene>